<dbReference type="InterPro" id="IPR036291">
    <property type="entry name" value="NAD(P)-bd_dom_sf"/>
</dbReference>
<evidence type="ECO:0000256" key="12">
    <source>
        <dbReference type="ARBA" id="ARBA00023244"/>
    </source>
</evidence>
<dbReference type="Gene3D" id="1.10.3280.10">
    <property type="entry name" value="Siroheme synthase, domain 3"/>
    <property type="match status" value="1"/>
</dbReference>
<keyword evidence="11" id="KW-0456">Lyase</keyword>
<dbReference type="NCBIfam" id="TIGR01470">
    <property type="entry name" value="cysG_Nterm"/>
    <property type="match status" value="1"/>
</dbReference>
<evidence type="ECO:0000256" key="17">
    <source>
        <dbReference type="SAM" id="MobiDB-lite"/>
    </source>
</evidence>
<dbReference type="FunFam" id="3.30.950.10:FF:000005">
    <property type="entry name" value="Uroporphyrin-III c-methyltransferase, putative"/>
    <property type="match status" value="1"/>
</dbReference>
<dbReference type="InterPro" id="IPR000878">
    <property type="entry name" value="4pyrrol_Mease"/>
</dbReference>
<comment type="catalytic activity">
    <reaction evidence="14">
        <text>precorrin-2 + NAD(+) = sirohydrochlorin + NADH + 2 H(+)</text>
        <dbReference type="Rhea" id="RHEA:15613"/>
        <dbReference type="ChEBI" id="CHEBI:15378"/>
        <dbReference type="ChEBI" id="CHEBI:57540"/>
        <dbReference type="ChEBI" id="CHEBI:57945"/>
        <dbReference type="ChEBI" id="CHEBI:58351"/>
        <dbReference type="ChEBI" id="CHEBI:58827"/>
        <dbReference type="EC" id="1.3.1.76"/>
    </reaction>
</comment>
<gene>
    <name evidence="21" type="ORF">AX774_g7822</name>
</gene>
<feature type="region of interest" description="Disordered" evidence="17">
    <location>
        <begin position="446"/>
        <end position="490"/>
    </location>
</feature>
<comment type="pathway">
    <text evidence="1">Porphyrin-containing compound metabolism; siroheme biosynthesis; sirohydrochlorin from precorrin-2: step 1/1.</text>
</comment>
<evidence type="ECO:0000256" key="10">
    <source>
        <dbReference type="ARBA" id="ARBA00023167"/>
    </source>
</evidence>
<accession>A0A1R1PCU3</accession>
<dbReference type="Gene3D" id="3.30.160.110">
    <property type="entry name" value="Siroheme synthase, domain 2"/>
    <property type="match status" value="1"/>
</dbReference>
<evidence type="ECO:0000256" key="2">
    <source>
        <dbReference type="ARBA" id="ARBA00005879"/>
    </source>
</evidence>
<dbReference type="InterPro" id="IPR006366">
    <property type="entry name" value="CobA/CysG_C"/>
</dbReference>
<dbReference type="GO" id="GO:0016829">
    <property type="term" value="F:lyase activity"/>
    <property type="evidence" value="ECO:0007669"/>
    <property type="project" value="UniProtKB-KW"/>
</dbReference>
<evidence type="ECO:0000259" key="18">
    <source>
        <dbReference type="Pfam" id="PF00590"/>
    </source>
</evidence>
<dbReference type="Gene3D" id="3.40.1010.10">
    <property type="entry name" value="Cobalt-precorrin-4 Transmethylase, Domain 1"/>
    <property type="match status" value="1"/>
</dbReference>
<dbReference type="InterPro" id="IPR050161">
    <property type="entry name" value="Siro_Cobalamin_biosynth"/>
</dbReference>
<reference evidence="22" key="1">
    <citation type="submission" date="2017-01" db="EMBL/GenBank/DDBJ databases">
        <authorList>
            <person name="Wang Y."/>
            <person name="White M."/>
            <person name="Kvist S."/>
            <person name="Moncalvo J.-M."/>
        </authorList>
    </citation>
    <scope>NUCLEOTIDE SEQUENCE [LARGE SCALE GENOMIC DNA]</scope>
    <source>
        <strain evidence="22">COL-18-3</strain>
    </source>
</reference>
<feature type="compositionally biased region" description="Polar residues" evidence="17">
    <location>
        <begin position="57"/>
        <end position="79"/>
    </location>
</feature>
<keyword evidence="12" id="KW-0627">Porphyrin biosynthesis</keyword>
<keyword evidence="10" id="KW-0486">Methionine biosynthesis</keyword>
<sequence>MKLQSNLKYLATISDYYLNPMKYEPDLRPLPIISSFKEQKNENTKKSVNSNTNSTEHQSGVQNRNTNDNTLNGFNTSTLGHEESNTPLDAKQHKLHQKIAELKVEHDRYTSLWKERQLELSKRAKLELLNKDKERYMKYKEAYPTDKIVQALGENRTEIDFEYLKANEPTSSYKPLPPFSLPEGMSNDVSGNMAGEHLRKMRQTQSTSLCLRFFLLIVTCFVAWRAKDKHILVIGGGNVATGRVFNALEADAIVTVISPKIDDELYYRYKNSQINWIQSEFKPSFLDELQVDLVLSTINDHEKSKEIVELCRHRKLPVNAADINDLCDFWFMSMHRDGPLQIAVSTNSKAPRLANRIRRKIAAAMPIGAGKAIENIGELREKIKAGNPGIQNVGRRMGWMKEFCDYWPIEEIAKIGSDDIDRIFTSYLDQKSAGSVPLNGVKVEEGQAEERYQVDNESQVETKPASDVPEEKPEDQTTKDKEVLEESTSSLSSSSVGQVYCRSRFSPKNATAGESAKVSGCLYLVGAGIGKPELMTIQAKEVLETADVILSDKLVSKEILDMISDIQKVRNSEKKLEIFIARKFTGMADAAQNELNIKGLEALEQGKVVVRLKQGDPFLYGRGGEEVLFYEEHGYKCRVIPGISSALSGPLLSRISVTHRGVADQVLILSGNDRNRSLPKVPEYLQSRTLVILMCIKRLNDIVQLLLSSGYPAELPIAIVERAGSEDQRTLRGTLSNIVSILERLGSNPPGLIVVGHVVNVLQSTKPFEISDINSIVRENSQNVEECGEMIAA</sequence>
<feature type="region of interest" description="Disordered" evidence="17">
    <location>
        <begin position="38"/>
        <end position="86"/>
    </location>
</feature>
<dbReference type="OrthoDB" id="508204at2759"/>
<evidence type="ECO:0000256" key="6">
    <source>
        <dbReference type="ARBA" id="ARBA00022679"/>
    </source>
</evidence>
<dbReference type="Gene3D" id="3.30.950.10">
    <property type="entry name" value="Methyltransferase, Cobalt-precorrin-4 Transmethylase, Domain 2"/>
    <property type="match status" value="1"/>
</dbReference>
<dbReference type="GO" id="GO:0043115">
    <property type="term" value="F:precorrin-2 dehydrogenase activity"/>
    <property type="evidence" value="ECO:0007669"/>
    <property type="project" value="UniProtKB-EC"/>
</dbReference>
<feature type="domain" description="Tetrapyrrole methylase" evidence="18">
    <location>
        <begin position="522"/>
        <end position="738"/>
    </location>
</feature>
<keyword evidence="8" id="KW-0560">Oxidoreductase</keyword>
<evidence type="ECO:0000259" key="20">
    <source>
        <dbReference type="Pfam" id="PF14824"/>
    </source>
</evidence>
<keyword evidence="3" id="KW-0169">Cobalamin biosynthesis</keyword>
<dbReference type="GO" id="GO:0019354">
    <property type="term" value="P:siroheme biosynthetic process"/>
    <property type="evidence" value="ECO:0007669"/>
    <property type="project" value="UniProtKB-UniPathway"/>
</dbReference>
<keyword evidence="7" id="KW-0949">S-adenosyl-L-methionine</keyword>
<feature type="compositionally biased region" description="Low complexity" evidence="17">
    <location>
        <begin position="46"/>
        <end position="56"/>
    </location>
</feature>
<evidence type="ECO:0000256" key="15">
    <source>
        <dbReference type="ARBA" id="ARBA00052360"/>
    </source>
</evidence>
<dbReference type="InterPro" id="IPR014776">
    <property type="entry name" value="4pyrrole_Mease_sub2"/>
</dbReference>
<evidence type="ECO:0000256" key="14">
    <source>
        <dbReference type="ARBA" id="ARBA00047561"/>
    </source>
</evidence>
<dbReference type="EMBL" id="LSSK01001804">
    <property type="protein sequence ID" value="OMH78780.1"/>
    <property type="molecule type" value="Genomic_DNA"/>
</dbReference>
<dbReference type="Pfam" id="PF00590">
    <property type="entry name" value="TP_methylase"/>
    <property type="match status" value="1"/>
</dbReference>
<organism evidence="21 22">
    <name type="scientific">Zancudomyces culisetae</name>
    <name type="common">Gut fungus</name>
    <name type="synonym">Smittium culisetae</name>
    <dbReference type="NCBI Taxonomy" id="1213189"/>
    <lineage>
        <taxon>Eukaryota</taxon>
        <taxon>Fungi</taxon>
        <taxon>Fungi incertae sedis</taxon>
        <taxon>Zoopagomycota</taxon>
        <taxon>Kickxellomycotina</taxon>
        <taxon>Harpellomycetes</taxon>
        <taxon>Harpellales</taxon>
        <taxon>Legeriomycetaceae</taxon>
        <taxon>Zancudomyces</taxon>
    </lineage>
</organism>
<dbReference type="NCBIfam" id="NF004790">
    <property type="entry name" value="PRK06136.1"/>
    <property type="match status" value="1"/>
</dbReference>
<evidence type="ECO:0000256" key="13">
    <source>
        <dbReference type="ARBA" id="ARBA00023268"/>
    </source>
</evidence>
<keyword evidence="9" id="KW-0520">NAD</keyword>
<keyword evidence="13" id="KW-0511">Multifunctional enzyme</keyword>
<evidence type="ECO:0000256" key="8">
    <source>
        <dbReference type="ARBA" id="ARBA00023002"/>
    </source>
</evidence>
<name>A0A1R1PCU3_ZANCU</name>
<dbReference type="PANTHER" id="PTHR45790">
    <property type="entry name" value="SIROHEME SYNTHASE-RELATED"/>
    <property type="match status" value="1"/>
</dbReference>
<comment type="similarity">
    <text evidence="2">Belongs to the precorrin methyltransferase family.</text>
</comment>
<dbReference type="InterPro" id="IPR035996">
    <property type="entry name" value="4pyrrol_Methylase_sf"/>
</dbReference>
<feature type="domain" description="Siroheme biosynthesis protein Met8 C-terminal" evidence="19">
    <location>
        <begin position="367"/>
        <end position="431"/>
    </location>
</feature>
<dbReference type="NCBIfam" id="TIGR01469">
    <property type="entry name" value="cobA_cysG_Cterm"/>
    <property type="match status" value="1"/>
</dbReference>
<comment type="catalytic activity">
    <reaction evidence="15">
        <text>uroporphyrinogen III + 2 S-adenosyl-L-methionine = precorrin-2 + 2 S-adenosyl-L-homocysteine + H(+)</text>
        <dbReference type="Rhea" id="RHEA:32459"/>
        <dbReference type="ChEBI" id="CHEBI:15378"/>
        <dbReference type="ChEBI" id="CHEBI:57308"/>
        <dbReference type="ChEBI" id="CHEBI:57856"/>
        <dbReference type="ChEBI" id="CHEBI:58827"/>
        <dbReference type="ChEBI" id="CHEBI:59789"/>
        <dbReference type="EC" id="2.1.1.107"/>
    </reaction>
</comment>
<feature type="compositionally biased region" description="Basic and acidic residues" evidence="17">
    <location>
        <begin position="469"/>
        <end position="484"/>
    </location>
</feature>
<evidence type="ECO:0000259" key="19">
    <source>
        <dbReference type="Pfam" id="PF14823"/>
    </source>
</evidence>
<dbReference type="FunFam" id="3.40.1010.10:FF:000006">
    <property type="entry name" value="Siroheme synthase, putative"/>
    <property type="match status" value="1"/>
</dbReference>
<evidence type="ECO:0000313" key="22">
    <source>
        <dbReference type="Proteomes" id="UP000188320"/>
    </source>
</evidence>
<evidence type="ECO:0000256" key="9">
    <source>
        <dbReference type="ARBA" id="ARBA00023027"/>
    </source>
</evidence>
<dbReference type="Proteomes" id="UP000188320">
    <property type="component" value="Unassembled WGS sequence"/>
</dbReference>
<dbReference type="Pfam" id="PF14824">
    <property type="entry name" value="Sirohm_synth_M"/>
    <property type="match status" value="1"/>
</dbReference>
<dbReference type="AlphaFoldDB" id="A0A1R1PCU3"/>
<proteinExistence type="inferred from homology"/>
<keyword evidence="5" id="KW-0028">Amino-acid biosynthesis</keyword>
<dbReference type="GO" id="GO:0009086">
    <property type="term" value="P:methionine biosynthetic process"/>
    <property type="evidence" value="ECO:0007669"/>
    <property type="project" value="UniProtKB-KW"/>
</dbReference>
<dbReference type="UniPathway" id="UPA00262">
    <property type="reaction ID" value="UER00222"/>
</dbReference>
<keyword evidence="4 21" id="KW-0489">Methyltransferase</keyword>
<dbReference type="GO" id="GO:0004851">
    <property type="term" value="F:uroporphyrin-III C-methyltransferase activity"/>
    <property type="evidence" value="ECO:0007669"/>
    <property type="project" value="UniProtKB-EC"/>
</dbReference>
<dbReference type="CDD" id="cd11642">
    <property type="entry name" value="SUMT"/>
    <property type="match status" value="1"/>
</dbReference>
<evidence type="ECO:0000256" key="5">
    <source>
        <dbReference type="ARBA" id="ARBA00022605"/>
    </source>
</evidence>
<dbReference type="Pfam" id="PF13241">
    <property type="entry name" value="NAD_binding_7"/>
    <property type="match status" value="1"/>
</dbReference>
<dbReference type="PANTHER" id="PTHR45790:SF6">
    <property type="entry name" value="UROPORPHYRINOGEN-III C-METHYLTRANSFERASE"/>
    <property type="match status" value="1"/>
</dbReference>
<feature type="domain" description="Siroheme synthase central" evidence="20">
    <location>
        <begin position="337"/>
        <end position="363"/>
    </location>
</feature>
<dbReference type="SUPFAM" id="SSF53790">
    <property type="entry name" value="Tetrapyrrole methylase"/>
    <property type="match status" value="1"/>
</dbReference>
<evidence type="ECO:0000313" key="21">
    <source>
        <dbReference type="EMBL" id="OMH78780.1"/>
    </source>
</evidence>
<dbReference type="InterPro" id="IPR028162">
    <property type="entry name" value="Met8_C"/>
</dbReference>
<keyword evidence="22" id="KW-1185">Reference proteome</keyword>
<evidence type="ECO:0000256" key="3">
    <source>
        <dbReference type="ARBA" id="ARBA00022573"/>
    </source>
</evidence>
<evidence type="ECO:0000256" key="16">
    <source>
        <dbReference type="ARBA" id="ARBA00055636"/>
    </source>
</evidence>
<dbReference type="Pfam" id="PF14823">
    <property type="entry name" value="Sirohm_synth_C"/>
    <property type="match status" value="1"/>
</dbReference>
<protein>
    <submittedName>
        <fullName evidence="21">Uroporphyrinogen-III C-methyltransferase</fullName>
    </submittedName>
</protein>
<evidence type="ECO:0000256" key="4">
    <source>
        <dbReference type="ARBA" id="ARBA00022603"/>
    </source>
</evidence>
<dbReference type="InterPro" id="IPR014777">
    <property type="entry name" value="4pyrrole_Mease_sub1"/>
</dbReference>
<dbReference type="GO" id="GO:0032259">
    <property type="term" value="P:methylation"/>
    <property type="evidence" value="ECO:0007669"/>
    <property type="project" value="UniProtKB-KW"/>
</dbReference>
<comment type="caution">
    <text evidence="21">The sequence shown here is derived from an EMBL/GenBank/DDBJ whole genome shotgun (WGS) entry which is preliminary data.</text>
</comment>
<dbReference type="SUPFAM" id="SSF75615">
    <property type="entry name" value="Siroheme synthase middle domains-like"/>
    <property type="match status" value="1"/>
</dbReference>
<dbReference type="SUPFAM" id="SSF51735">
    <property type="entry name" value="NAD(P)-binding Rossmann-fold domains"/>
    <property type="match status" value="1"/>
</dbReference>
<evidence type="ECO:0000256" key="7">
    <source>
        <dbReference type="ARBA" id="ARBA00022691"/>
    </source>
</evidence>
<comment type="function">
    <text evidence="16">Siroheme synthase involved in methionine biosynthesis.</text>
</comment>
<evidence type="ECO:0000256" key="1">
    <source>
        <dbReference type="ARBA" id="ARBA00005010"/>
    </source>
</evidence>
<keyword evidence="6 21" id="KW-0808">Transferase</keyword>
<dbReference type="InterPro" id="IPR006367">
    <property type="entry name" value="Sirohaem_synthase_N"/>
</dbReference>
<dbReference type="InterPro" id="IPR028281">
    <property type="entry name" value="Sirohaem_synthase_central"/>
</dbReference>
<evidence type="ECO:0000256" key="11">
    <source>
        <dbReference type="ARBA" id="ARBA00023239"/>
    </source>
</evidence>
<dbReference type="Gene3D" id="3.40.50.720">
    <property type="entry name" value="NAD(P)-binding Rossmann-like Domain"/>
    <property type="match status" value="1"/>
</dbReference>